<dbReference type="SMART" id="SM00342">
    <property type="entry name" value="HTH_ARAC"/>
    <property type="match status" value="1"/>
</dbReference>
<dbReference type="EMBL" id="JACFYJ010000017">
    <property type="protein sequence ID" value="MEI5998124.1"/>
    <property type="molecule type" value="Genomic_DNA"/>
</dbReference>
<protein>
    <submittedName>
        <fullName evidence="5">AraC family transcriptional regulator</fullName>
    </submittedName>
</protein>
<dbReference type="Gene3D" id="1.10.10.60">
    <property type="entry name" value="Homeodomain-like"/>
    <property type="match status" value="1"/>
</dbReference>
<dbReference type="PANTHER" id="PTHR47894">
    <property type="entry name" value="HTH-TYPE TRANSCRIPTIONAL REGULATOR GADX"/>
    <property type="match status" value="1"/>
</dbReference>
<comment type="caution">
    <text evidence="5">The sequence shown here is derived from an EMBL/GenBank/DDBJ whole genome shotgun (WGS) entry which is preliminary data.</text>
</comment>
<dbReference type="InterPro" id="IPR018060">
    <property type="entry name" value="HTH_AraC"/>
</dbReference>
<keyword evidence="3" id="KW-0804">Transcription</keyword>
<evidence type="ECO:0000313" key="6">
    <source>
        <dbReference type="Proteomes" id="UP001386437"/>
    </source>
</evidence>
<keyword evidence="2" id="KW-0238">DNA-binding</keyword>
<organism evidence="5 6">
    <name type="scientific">Paraburkholderia bengalensis</name>
    <dbReference type="NCBI Taxonomy" id="2747562"/>
    <lineage>
        <taxon>Bacteria</taxon>
        <taxon>Pseudomonadati</taxon>
        <taxon>Pseudomonadota</taxon>
        <taxon>Betaproteobacteria</taxon>
        <taxon>Burkholderiales</taxon>
        <taxon>Burkholderiaceae</taxon>
        <taxon>Paraburkholderia</taxon>
    </lineage>
</organism>
<evidence type="ECO:0000259" key="4">
    <source>
        <dbReference type="PROSITE" id="PS01124"/>
    </source>
</evidence>
<accession>A0ABU8IRL6</accession>
<dbReference type="InterPro" id="IPR032687">
    <property type="entry name" value="AraC-type_N"/>
</dbReference>
<dbReference type="SUPFAM" id="SSF46689">
    <property type="entry name" value="Homeodomain-like"/>
    <property type="match status" value="1"/>
</dbReference>
<evidence type="ECO:0000313" key="5">
    <source>
        <dbReference type="EMBL" id="MEI5998124.1"/>
    </source>
</evidence>
<dbReference type="RefSeq" id="WP_336598309.1">
    <property type="nucleotide sequence ID" value="NZ_JACFYJ010000017.1"/>
</dbReference>
<reference evidence="5 6" key="1">
    <citation type="journal article" date="2022" name="Arch. Microbiol.">
        <title>Paraburkholderia bengalensis sp. nov. isolated from roots of Oryza sativa, IR64.</title>
        <authorList>
            <person name="Nag P."/>
            <person name="Mondal N."/>
            <person name="Sarkar J."/>
            <person name="Das S."/>
        </authorList>
    </citation>
    <scope>NUCLEOTIDE SEQUENCE [LARGE SCALE GENOMIC DNA]</scope>
    <source>
        <strain evidence="5 6">IR64_4_BI</strain>
    </source>
</reference>
<dbReference type="Pfam" id="PF12625">
    <property type="entry name" value="Arabinose_bd"/>
    <property type="match status" value="1"/>
</dbReference>
<feature type="domain" description="HTH araC/xylS-type" evidence="4">
    <location>
        <begin position="245"/>
        <end position="341"/>
    </location>
</feature>
<keyword evidence="1" id="KW-0805">Transcription regulation</keyword>
<dbReference type="Pfam" id="PF12833">
    <property type="entry name" value="HTH_18"/>
    <property type="match status" value="1"/>
</dbReference>
<keyword evidence="6" id="KW-1185">Reference proteome</keyword>
<evidence type="ECO:0000256" key="1">
    <source>
        <dbReference type="ARBA" id="ARBA00023015"/>
    </source>
</evidence>
<name>A0ABU8IRL6_9BURK</name>
<dbReference type="InterPro" id="IPR009057">
    <property type="entry name" value="Homeodomain-like_sf"/>
</dbReference>
<proteinExistence type="predicted"/>
<dbReference type="PANTHER" id="PTHR47894:SF1">
    <property type="entry name" value="HTH-TYPE TRANSCRIPTIONAL REGULATOR VQSM"/>
    <property type="match status" value="1"/>
</dbReference>
<sequence>MKSKLPLPNEQIYAPYKIDAVVEVLAEQGIAPEDSLKGSGVGVDKLYDAFELTSVRQYLTVCENAVRLATDPATALEVGRRLHLSAYGIYGYALLSCLSLREYFRLAVKYRRLATPPVNIEWAEHDETVTWTFVDPIVPDLSPRLWKFLIEQQVSLNVAHLQEIAGRECPPLRATFSYPPPAHAGLYTKYLGCHCEFDAPACELVYERSILDQKPQKAHRLTTALLQKTCDRLVSQEKTSSGLSGEMYQVFLTNPGDFPSMDAMAARFNMVKRTLRRRLQAEGTSFQSILDDVRSSLAQEYLQTTKMSASDIATLLGFSDAANFRRALKRWTGKGPKELRG</sequence>
<evidence type="ECO:0000256" key="2">
    <source>
        <dbReference type="ARBA" id="ARBA00023125"/>
    </source>
</evidence>
<gene>
    <name evidence="5" type="ORF">H3V53_13210</name>
</gene>
<dbReference type="Proteomes" id="UP001386437">
    <property type="component" value="Unassembled WGS sequence"/>
</dbReference>
<dbReference type="PROSITE" id="PS01124">
    <property type="entry name" value="HTH_ARAC_FAMILY_2"/>
    <property type="match status" value="1"/>
</dbReference>
<evidence type="ECO:0000256" key="3">
    <source>
        <dbReference type="ARBA" id="ARBA00023163"/>
    </source>
</evidence>